<organism evidence="1 2">
    <name type="scientific">Candidatus Enterovibrio escicola</name>
    <dbReference type="NCBI Taxonomy" id="1927127"/>
    <lineage>
        <taxon>Bacteria</taxon>
        <taxon>Pseudomonadati</taxon>
        <taxon>Pseudomonadota</taxon>
        <taxon>Gammaproteobacteria</taxon>
        <taxon>Vibrionales</taxon>
        <taxon>Vibrionaceae</taxon>
        <taxon>Enterovibrio</taxon>
    </lineage>
</organism>
<dbReference type="Proteomes" id="UP000219020">
    <property type="component" value="Unassembled WGS sequence"/>
</dbReference>
<keyword evidence="2" id="KW-1185">Reference proteome</keyword>
<dbReference type="EMBL" id="NBYY01000016">
    <property type="protein sequence ID" value="PCS22592.1"/>
    <property type="molecule type" value="Genomic_DNA"/>
</dbReference>
<sequence length="46" mass="5029">MIHGLSVLAGQQDGPLENFTGESLFFLLPSIDGKLVEVLQMMEGEH</sequence>
<evidence type="ECO:0000313" key="1">
    <source>
        <dbReference type="EMBL" id="PCS22592.1"/>
    </source>
</evidence>
<evidence type="ECO:0000313" key="2">
    <source>
        <dbReference type="Proteomes" id="UP000219020"/>
    </source>
</evidence>
<dbReference type="AlphaFoldDB" id="A0A2A5T364"/>
<reference evidence="2" key="1">
    <citation type="submission" date="2017-04" db="EMBL/GenBank/DDBJ databases">
        <title>Genome evolution of the luminous symbionts of deep sea anglerfish.</title>
        <authorList>
            <person name="Hendry T.A."/>
        </authorList>
    </citation>
    <scope>NUCLEOTIDE SEQUENCE [LARGE SCALE GENOMIC DNA]</scope>
</reference>
<name>A0A2A5T364_9GAMM</name>
<protein>
    <submittedName>
        <fullName evidence="1">Uncharacterized protein</fullName>
    </submittedName>
</protein>
<comment type="caution">
    <text evidence="1">The sequence shown here is derived from an EMBL/GenBank/DDBJ whole genome shotgun (WGS) entry which is preliminary data.</text>
</comment>
<proteinExistence type="predicted"/>
<accession>A0A2A5T364</accession>
<gene>
    <name evidence="1" type="ORF">BTN49_1817</name>
</gene>